<dbReference type="RefSeq" id="WP_303700595.1">
    <property type="nucleotide sequence ID" value="NZ_VSIV01000088.1"/>
</dbReference>
<dbReference type="Gene3D" id="2.160.10.10">
    <property type="entry name" value="Hexapeptide repeat proteins"/>
    <property type="match status" value="1"/>
</dbReference>
<dbReference type="InterPro" id="IPR050179">
    <property type="entry name" value="Trans_hexapeptide_repeat"/>
</dbReference>
<name>A0A5D0MQF8_FLESI</name>
<dbReference type="InterPro" id="IPR011004">
    <property type="entry name" value="Trimer_LpxA-like_sf"/>
</dbReference>
<reference evidence="2 3" key="1">
    <citation type="submission" date="2019-08" db="EMBL/GenBank/DDBJ databases">
        <title>Genomic characterization of a novel candidate phylum (ARYD3) from a high temperature, high salinity tertiary oil reservoir in north central Oklahoma, USA.</title>
        <authorList>
            <person name="Youssef N.H."/>
            <person name="Yadav A."/>
            <person name="Elshahed M.S."/>
        </authorList>
    </citation>
    <scope>NUCLEOTIDE SEQUENCE [LARGE SCALE GENOMIC DNA]</scope>
    <source>
        <strain evidence="2">ARYD1</strain>
    </source>
</reference>
<keyword evidence="2" id="KW-0808">Transferase</keyword>
<dbReference type="Proteomes" id="UP000323337">
    <property type="component" value="Unassembled WGS sequence"/>
</dbReference>
<organism evidence="2 3">
    <name type="scientific">Flexistipes sinusarabici</name>
    <dbReference type="NCBI Taxonomy" id="2352"/>
    <lineage>
        <taxon>Bacteria</taxon>
        <taxon>Pseudomonadati</taxon>
        <taxon>Deferribacterota</taxon>
        <taxon>Deferribacteres</taxon>
        <taxon>Deferribacterales</taxon>
        <taxon>Flexistipitaceae</taxon>
        <taxon>Flexistipes</taxon>
    </lineage>
</organism>
<evidence type="ECO:0000313" key="3">
    <source>
        <dbReference type="Proteomes" id="UP000323337"/>
    </source>
</evidence>
<proteinExistence type="inferred from homology"/>
<dbReference type="InterPro" id="IPR001451">
    <property type="entry name" value="Hexapep"/>
</dbReference>
<dbReference type="GO" id="GO:0016740">
    <property type="term" value="F:transferase activity"/>
    <property type="evidence" value="ECO:0007669"/>
    <property type="project" value="UniProtKB-KW"/>
</dbReference>
<dbReference type="SUPFAM" id="SSF51161">
    <property type="entry name" value="Trimeric LpxA-like enzymes"/>
    <property type="match status" value="1"/>
</dbReference>
<dbReference type="EMBL" id="VSIV01000088">
    <property type="protein sequence ID" value="TYB33923.1"/>
    <property type="molecule type" value="Genomic_DNA"/>
</dbReference>
<gene>
    <name evidence="2" type="ORF">FXF49_03890</name>
</gene>
<dbReference type="CDD" id="cd03358">
    <property type="entry name" value="LbH_WxcM_N_like"/>
    <property type="match status" value="1"/>
</dbReference>
<dbReference type="PANTHER" id="PTHR43300">
    <property type="entry name" value="ACETYLTRANSFERASE"/>
    <property type="match status" value="1"/>
</dbReference>
<dbReference type="Pfam" id="PF00132">
    <property type="entry name" value="Hexapep"/>
    <property type="match status" value="2"/>
</dbReference>
<evidence type="ECO:0000313" key="2">
    <source>
        <dbReference type="EMBL" id="TYB33923.1"/>
    </source>
</evidence>
<evidence type="ECO:0000256" key="1">
    <source>
        <dbReference type="ARBA" id="ARBA00007274"/>
    </source>
</evidence>
<protein>
    <submittedName>
        <fullName evidence="2">N-acetyltransferase</fullName>
    </submittedName>
</protein>
<dbReference type="PANTHER" id="PTHR43300:SF4">
    <property type="entry name" value="ACYL-[ACYL-CARRIER-PROTEIN]--UDP-N-ACETYLGLUCOSAMINE O-ACYLTRANSFERASE"/>
    <property type="match status" value="1"/>
</dbReference>
<sequence length="234" mass="25903">MPKSHNENKFFVHESSYVDNNVTIGEGTKIWHFCHILPGSVIGRNCSFGQNCMVGPNVKIGNNVKLQNNISVYEGLEIEDDVFLGPSCVLTNVTNPRSQVNRKNLYEKTLLKKGCTIGANATVVCGITIGRYAFISAGAVVTKDVPDYALIVGVPGKQKGWMSRHGHVLKDPDENGIMVCPESGLRYQIQSQSKPQPSPQSQPKFLKCLDLDEEEPLPEELAKGEKFYDEYKDS</sequence>
<dbReference type="AlphaFoldDB" id="A0A5D0MQF8"/>
<accession>A0A5D0MQF8</accession>
<comment type="caution">
    <text evidence="2">The sequence shown here is derived from an EMBL/GenBank/DDBJ whole genome shotgun (WGS) entry which is preliminary data.</text>
</comment>
<comment type="similarity">
    <text evidence="1">Belongs to the transferase hexapeptide repeat family.</text>
</comment>